<feature type="compositionally biased region" description="Polar residues" evidence="1">
    <location>
        <begin position="266"/>
        <end position="276"/>
    </location>
</feature>
<feature type="region of interest" description="Disordered" evidence="1">
    <location>
        <begin position="1"/>
        <end position="59"/>
    </location>
</feature>
<protein>
    <submittedName>
        <fullName evidence="2">Uncharacterized protein</fullName>
    </submittedName>
</protein>
<evidence type="ECO:0000313" key="2">
    <source>
        <dbReference type="EMBL" id="OCF32536.1"/>
    </source>
</evidence>
<accession>A0A1B9GNH5</accession>
<reference evidence="2 3" key="1">
    <citation type="submission" date="2013-07" db="EMBL/GenBank/DDBJ databases">
        <title>The Genome Sequence of Cryptococcus heveanensis BCC8398.</title>
        <authorList>
            <consortium name="The Broad Institute Genome Sequencing Platform"/>
            <person name="Cuomo C."/>
            <person name="Litvintseva A."/>
            <person name="Chen Y."/>
            <person name="Heitman J."/>
            <person name="Sun S."/>
            <person name="Springer D."/>
            <person name="Dromer F."/>
            <person name="Young S.K."/>
            <person name="Zeng Q."/>
            <person name="Gargeya S."/>
            <person name="Fitzgerald M."/>
            <person name="Abouelleil A."/>
            <person name="Alvarado L."/>
            <person name="Berlin A.M."/>
            <person name="Chapman S.B."/>
            <person name="Dewar J."/>
            <person name="Goldberg J."/>
            <person name="Griggs A."/>
            <person name="Gujja S."/>
            <person name="Hansen M."/>
            <person name="Howarth C."/>
            <person name="Imamovic A."/>
            <person name="Larimer J."/>
            <person name="McCowan C."/>
            <person name="Murphy C."/>
            <person name="Pearson M."/>
            <person name="Priest M."/>
            <person name="Roberts A."/>
            <person name="Saif S."/>
            <person name="Shea T."/>
            <person name="Sykes S."/>
            <person name="Wortman J."/>
            <person name="Nusbaum C."/>
            <person name="Birren B."/>
        </authorList>
    </citation>
    <scope>NUCLEOTIDE SEQUENCE [LARGE SCALE GENOMIC DNA]</scope>
    <source>
        <strain evidence="2 3">BCC8398</strain>
    </source>
</reference>
<feature type="compositionally biased region" description="Polar residues" evidence="1">
    <location>
        <begin position="42"/>
        <end position="57"/>
    </location>
</feature>
<evidence type="ECO:0000256" key="1">
    <source>
        <dbReference type="SAM" id="MobiDB-lite"/>
    </source>
</evidence>
<organism evidence="2 3">
    <name type="scientific">Kwoniella heveanensis BCC8398</name>
    <dbReference type="NCBI Taxonomy" id="1296120"/>
    <lineage>
        <taxon>Eukaryota</taxon>
        <taxon>Fungi</taxon>
        <taxon>Dikarya</taxon>
        <taxon>Basidiomycota</taxon>
        <taxon>Agaricomycotina</taxon>
        <taxon>Tremellomycetes</taxon>
        <taxon>Tremellales</taxon>
        <taxon>Cryptococcaceae</taxon>
        <taxon>Kwoniella</taxon>
    </lineage>
</organism>
<feature type="region of interest" description="Disordered" evidence="1">
    <location>
        <begin position="75"/>
        <end position="112"/>
    </location>
</feature>
<dbReference type="EMBL" id="KI669507">
    <property type="protein sequence ID" value="OCF32536.1"/>
    <property type="molecule type" value="Genomic_DNA"/>
</dbReference>
<dbReference type="AlphaFoldDB" id="A0A1B9GNH5"/>
<feature type="region of interest" description="Disordered" evidence="1">
    <location>
        <begin position="263"/>
        <end position="286"/>
    </location>
</feature>
<feature type="compositionally biased region" description="Polar residues" evidence="1">
    <location>
        <begin position="377"/>
        <end position="393"/>
    </location>
</feature>
<gene>
    <name evidence="2" type="ORF">I316_05716</name>
</gene>
<name>A0A1B9GNH5_9TREE</name>
<evidence type="ECO:0000313" key="3">
    <source>
        <dbReference type="Proteomes" id="UP000092666"/>
    </source>
</evidence>
<reference evidence="3" key="2">
    <citation type="submission" date="2013-12" db="EMBL/GenBank/DDBJ databases">
        <title>Evolution of pathogenesis and genome organization in the Tremellales.</title>
        <authorList>
            <person name="Cuomo C."/>
            <person name="Litvintseva A."/>
            <person name="Heitman J."/>
            <person name="Chen Y."/>
            <person name="Sun S."/>
            <person name="Springer D."/>
            <person name="Dromer F."/>
            <person name="Young S."/>
            <person name="Zeng Q."/>
            <person name="Chapman S."/>
            <person name="Gujja S."/>
            <person name="Saif S."/>
            <person name="Birren B."/>
        </authorList>
    </citation>
    <scope>NUCLEOTIDE SEQUENCE [LARGE SCALE GENOMIC DNA]</scope>
    <source>
        <strain evidence="3">BCC8398</strain>
    </source>
</reference>
<sequence length="435" mass="47182">MTCVTDQSAPVDDESSSPVPRPLAATQGTSSYGPDSEDEFESATTENSAAVPNTNPPLNLLTEISEAALKAHTEDLSGRTQFSSELDDPLSPVPESLLHSRGSNETGEQSAFNPIRASILTDDGQELVIGSGRIQTISWQRPMLIGEEPSIATTSRATVDPDEELVSPIATDMTLPFDPRSQHVASARPWDHTLQPTHGLCSSETGSALGQDDMAALHRMPDDTQGSMPDRGLASAIESRFDSHVLTGPPISFRRAEFPPYEHASSAWSTPDTTATGHHDSDTPWRRTRTTSAEFFSSGQTWVDSASYSERYIDEVEGPRGAQSASAEVGSGFRHAIKRNPSDVSRFKQTYRSCVSKARSFASRMRGGLSKVRPSRRSSQQNFTSNSNRSSISPPWADGEGDPAFCDDVGALQVVAQSTPNLQWEETSHSWRNRA</sequence>
<feature type="compositionally biased region" description="Polar residues" evidence="1">
    <location>
        <begin position="101"/>
        <end position="112"/>
    </location>
</feature>
<dbReference type="Proteomes" id="UP000092666">
    <property type="component" value="Unassembled WGS sequence"/>
</dbReference>
<keyword evidence="3" id="KW-1185">Reference proteome</keyword>
<feature type="region of interest" description="Disordered" evidence="1">
    <location>
        <begin position="365"/>
        <end position="405"/>
    </location>
</feature>
<proteinExistence type="predicted"/>